<evidence type="ECO:0000259" key="12">
    <source>
        <dbReference type="SMART" id="SM00382"/>
    </source>
</evidence>
<keyword evidence="5" id="KW-0479">Metal-binding</keyword>
<name>A0ABP1CDB5_9GAMM</name>
<keyword evidence="9 11" id="KW-0239">DNA-directed DNA polymerase</keyword>
<dbReference type="PANTHER" id="PTHR11669:SF0">
    <property type="entry name" value="PROTEIN STICHEL-LIKE 2"/>
    <property type="match status" value="1"/>
</dbReference>
<keyword evidence="3 11" id="KW-0548">Nucleotidyltransferase</keyword>
<gene>
    <name evidence="11 13" type="primary">dnaX</name>
    <name evidence="13" type="ORF">PRHACTZTBTEA_104</name>
</gene>
<evidence type="ECO:0000256" key="1">
    <source>
        <dbReference type="ARBA" id="ARBA00006360"/>
    </source>
</evidence>
<dbReference type="EC" id="2.7.7.7" evidence="11"/>
<dbReference type="CDD" id="cd18137">
    <property type="entry name" value="HLD_clamp_pol_III_gamma_tau"/>
    <property type="match status" value="1"/>
</dbReference>
<evidence type="ECO:0000256" key="7">
    <source>
        <dbReference type="ARBA" id="ARBA00022833"/>
    </source>
</evidence>
<sequence>MNYQVLALKWRPKNFKEIVGQEHVSSAIINAFEQMRFHNGYIFSGMRGVGKTTISRIFVKGLNCINGITSNPCSKCINCLEIDQGSFADFIEVDAASRTKIEDIRELLENVQYTPIKGRFKIYLIDEIHMLSRHSFNALLKTLEEPPKHVKFLFATTEPQKVPLTILSRCLKFNLKSLSIKQISNKIKLILNNENIEYDKNAIQLIASSADGSMRDALSFTDQAIILGQKKITYSIVTEMFGTINDDYSIIIIEALFRSDSFVIMEQIEQVYSRGFDLDNLLLKILSQLHYISIMKLSSFDENDNLSTEWRLKQIAKNVLLEDLQLFYQILLLGRKELIYAPDVKIGIEMIFLRALNFFSKKSIKKN</sequence>
<dbReference type="Pfam" id="PF12169">
    <property type="entry name" value="DNA_pol3_gamma3"/>
    <property type="match status" value="1"/>
</dbReference>
<dbReference type="SMART" id="SM00382">
    <property type="entry name" value="AAA"/>
    <property type="match status" value="1"/>
</dbReference>
<comment type="function">
    <text evidence="11">DNA polymerase III is a complex, multichain enzyme responsible for most of the replicative synthesis in bacteria. This DNA polymerase also exhibits 3' to 5' exonuclease activity.</text>
</comment>
<dbReference type="Proteomes" id="UP001497533">
    <property type="component" value="Chromosome"/>
</dbReference>
<dbReference type="InterPro" id="IPR045085">
    <property type="entry name" value="HLD_clamp_pol_III_gamma_tau"/>
</dbReference>
<accession>A0ABP1CDB5</accession>
<dbReference type="Pfam" id="PF13177">
    <property type="entry name" value="DNA_pol3_delta2"/>
    <property type="match status" value="1"/>
</dbReference>
<dbReference type="InterPro" id="IPR012763">
    <property type="entry name" value="DNA_pol_III_sug/sutau_N"/>
</dbReference>
<dbReference type="SUPFAM" id="SSF48019">
    <property type="entry name" value="post-AAA+ oligomerization domain-like"/>
    <property type="match status" value="1"/>
</dbReference>
<dbReference type="EMBL" id="OZ034688">
    <property type="protein sequence ID" value="CAL1329036.1"/>
    <property type="molecule type" value="Genomic_DNA"/>
</dbReference>
<evidence type="ECO:0000256" key="11">
    <source>
        <dbReference type="RuleBase" id="RU364063"/>
    </source>
</evidence>
<evidence type="ECO:0000256" key="9">
    <source>
        <dbReference type="ARBA" id="ARBA00022932"/>
    </source>
</evidence>
<evidence type="ECO:0000256" key="6">
    <source>
        <dbReference type="ARBA" id="ARBA00022741"/>
    </source>
</evidence>
<keyword evidence="4 11" id="KW-0235">DNA replication</keyword>
<dbReference type="GO" id="GO:0003887">
    <property type="term" value="F:DNA-directed DNA polymerase activity"/>
    <property type="evidence" value="ECO:0007669"/>
    <property type="project" value="UniProtKB-EC"/>
</dbReference>
<keyword evidence="8 11" id="KW-0067">ATP-binding</keyword>
<comment type="similarity">
    <text evidence="1 11">Belongs to the DnaX/STICHEL family.</text>
</comment>
<keyword evidence="14" id="KW-1185">Reference proteome</keyword>
<dbReference type="SUPFAM" id="SSF52540">
    <property type="entry name" value="P-loop containing nucleoside triphosphate hydrolases"/>
    <property type="match status" value="1"/>
</dbReference>
<comment type="subunit">
    <text evidence="11">DNA polymerase III contains a core (composed of alpha, epsilon and theta chains) that associates with a tau subunit. This core dimerizes to form the POLIII' complex. PolIII' associates with the gamma complex (composed of gamma, delta, delta', psi and chi chains) and with the beta chain to form the complete DNA polymerase III complex.</text>
</comment>
<evidence type="ECO:0000256" key="2">
    <source>
        <dbReference type="ARBA" id="ARBA00022679"/>
    </source>
</evidence>
<dbReference type="InterPro" id="IPR050238">
    <property type="entry name" value="DNA_Rep/Repair_Clamp_Loader"/>
</dbReference>
<dbReference type="InterPro" id="IPR027417">
    <property type="entry name" value="P-loop_NTPase"/>
</dbReference>
<dbReference type="NCBIfam" id="TIGR02397">
    <property type="entry name" value="dnaX_nterm"/>
    <property type="match status" value="1"/>
</dbReference>
<comment type="catalytic activity">
    <reaction evidence="10 11">
        <text>DNA(n) + a 2'-deoxyribonucleoside 5'-triphosphate = DNA(n+1) + diphosphate</text>
        <dbReference type="Rhea" id="RHEA:22508"/>
        <dbReference type="Rhea" id="RHEA-COMP:17339"/>
        <dbReference type="Rhea" id="RHEA-COMP:17340"/>
        <dbReference type="ChEBI" id="CHEBI:33019"/>
        <dbReference type="ChEBI" id="CHEBI:61560"/>
        <dbReference type="ChEBI" id="CHEBI:173112"/>
        <dbReference type="EC" id="2.7.7.7"/>
    </reaction>
</comment>
<dbReference type="RefSeq" id="WP_341765093.1">
    <property type="nucleotide sequence ID" value="NZ_OZ034688.1"/>
</dbReference>
<evidence type="ECO:0000256" key="5">
    <source>
        <dbReference type="ARBA" id="ARBA00022723"/>
    </source>
</evidence>
<dbReference type="PANTHER" id="PTHR11669">
    <property type="entry name" value="REPLICATION FACTOR C / DNA POLYMERASE III GAMMA-TAU SUBUNIT"/>
    <property type="match status" value="1"/>
</dbReference>
<reference evidence="13" key="1">
    <citation type="submission" date="2024-04" db="EMBL/GenBank/DDBJ databases">
        <authorList>
            <person name="Manzano-Marin A."/>
            <person name="Manzano-Marin A."/>
            <person name="Alejandro Manzano Marin A."/>
        </authorList>
    </citation>
    <scope>NUCLEOTIDE SEQUENCE [LARGE SCALE GENOMIC DNA]</scope>
    <source>
        <strain evidence="13">TABTEA</strain>
    </source>
</reference>
<protein>
    <recommendedName>
        <fullName evidence="11">DNA polymerase III subunit gamma/tau</fullName>
        <ecNumber evidence="11">2.7.7.7</ecNumber>
    </recommendedName>
</protein>
<proteinExistence type="inferred from homology"/>
<dbReference type="Pfam" id="PF22608">
    <property type="entry name" value="DNAX_ATPase_lid"/>
    <property type="match status" value="1"/>
</dbReference>
<keyword evidence="2 11" id="KW-0808">Transferase</keyword>
<evidence type="ECO:0000313" key="13">
    <source>
        <dbReference type="EMBL" id="CAL1329036.1"/>
    </source>
</evidence>
<feature type="domain" description="AAA+ ATPase" evidence="12">
    <location>
        <begin position="37"/>
        <end position="178"/>
    </location>
</feature>
<dbReference type="Gene3D" id="1.20.272.10">
    <property type="match status" value="1"/>
</dbReference>
<keyword evidence="7" id="KW-0862">Zinc</keyword>
<dbReference type="InterPro" id="IPR008921">
    <property type="entry name" value="DNA_pol3_clamp-load_cplx_C"/>
</dbReference>
<evidence type="ECO:0000256" key="10">
    <source>
        <dbReference type="ARBA" id="ARBA00049244"/>
    </source>
</evidence>
<evidence type="ECO:0000256" key="3">
    <source>
        <dbReference type="ARBA" id="ARBA00022695"/>
    </source>
</evidence>
<evidence type="ECO:0000256" key="8">
    <source>
        <dbReference type="ARBA" id="ARBA00022840"/>
    </source>
</evidence>
<evidence type="ECO:0000256" key="4">
    <source>
        <dbReference type="ARBA" id="ARBA00022705"/>
    </source>
</evidence>
<dbReference type="InterPro" id="IPR003593">
    <property type="entry name" value="AAA+_ATPase"/>
</dbReference>
<dbReference type="Gene3D" id="1.10.8.60">
    <property type="match status" value="1"/>
</dbReference>
<keyword evidence="6 11" id="KW-0547">Nucleotide-binding</keyword>
<dbReference type="InterPro" id="IPR022754">
    <property type="entry name" value="DNA_pol_III_gamma-3"/>
</dbReference>
<evidence type="ECO:0000313" key="14">
    <source>
        <dbReference type="Proteomes" id="UP001497533"/>
    </source>
</evidence>
<dbReference type="Gene3D" id="3.40.50.300">
    <property type="entry name" value="P-loop containing nucleotide triphosphate hydrolases"/>
    <property type="match status" value="1"/>
</dbReference>
<dbReference type="CDD" id="cd00009">
    <property type="entry name" value="AAA"/>
    <property type="match status" value="1"/>
</dbReference>
<organism evidence="13 14">
    <name type="scientific">Candidatus Providencia siddallii</name>
    <dbReference type="NCBI Taxonomy" id="1715285"/>
    <lineage>
        <taxon>Bacteria</taxon>
        <taxon>Pseudomonadati</taxon>
        <taxon>Pseudomonadota</taxon>
        <taxon>Gammaproteobacteria</taxon>
        <taxon>Enterobacterales</taxon>
        <taxon>Morganellaceae</taxon>
        <taxon>Providencia</taxon>
    </lineage>
</organism>